<evidence type="ECO:0000256" key="1">
    <source>
        <dbReference type="SAM" id="MobiDB-lite"/>
    </source>
</evidence>
<gene>
    <name evidence="3" type="ORF">DY000_02014139</name>
</gene>
<feature type="compositionally biased region" description="Polar residues" evidence="1">
    <location>
        <begin position="147"/>
        <end position="159"/>
    </location>
</feature>
<dbReference type="Pfam" id="PF13456">
    <property type="entry name" value="RVT_3"/>
    <property type="match status" value="1"/>
</dbReference>
<dbReference type="InterPro" id="IPR044730">
    <property type="entry name" value="RNase_H-like_dom_plant"/>
</dbReference>
<dbReference type="Proteomes" id="UP000266723">
    <property type="component" value="Unassembled WGS sequence"/>
</dbReference>
<accession>A0ABQ7CSN9</accession>
<feature type="region of interest" description="Disordered" evidence="1">
    <location>
        <begin position="276"/>
        <end position="298"/>
    </location>
</feature>
<dbReference type="EMBL" id="QGKV02000759">
    <property type="protein sequence ID" value="KAF3562035.1"/>
    <property type="molecule type" value="Genomic_DNA"/>
</dbReference>
<name>A0ABQ7CSN9_BRACR</name>
<sequence>MTCFLSTVRHVDLLLTKKGYCPSTANDPTTRHHTERACIFARVQLPEEQTNTQPLLRGQTNFVSHSQSSYAMRSRYDDNHKRYNSRDGAKKYHKVIETYHSRSGDGAYHSPADEKAIITLMELSEHEIGDQRTEKPRKMENDNLTNVLNSSGITQSGKLSTEGPREIGGHQESKENDDLVVERQEKRLARTIVTPSRTVALTANVTFRAKEIAQSLSLSPKTSYLNEDALVIGALSDMEIADKHNDEMMEGEVQNDDLLGIDLMEIEAGHVSSNIVESSRHPGDTSYGRSKSKKNGTKMCVPLGIQSKKTRFLRRGSPSARSNRHSRPSHHDEGNIQLMGTRNFTRRESALHSEVEALRWAMENMLQHSTCQNFGNDCKELIAMIKKLHDWPSFATELERIDTLQICFPDFNIIHVLQTRNQFSDFLAKTARSIHRELHFIGCYIPVWLAKPPQV</sequence>
<keyword evidence="4" id="KW-1185">Reference proteome</keyword>
<feature type="domain" description="RNase H type-1" evidence="2">
    <location>
        <begin position="332"/>
        <end position="431"/>
    </location>
</feature>
<feature type="region of interest" description="Disordered" evidence="1">
    <location>
        <begin position="311"/>
        <end position="335"/>
    </location>
</feature>
<organism evidence="3 4">
    <name type="scientific">Brassica cretica</name>
    <name type="common">Mustard</name>
    <dbReference type="NCBI Taxonomy" id="69181"/>
    <lineage>
        <taxon>Eukaryota</taxon>
        <taxon>Viridiplantae</taxon>
        <taxon>Streptophyta</taxon>
        <taxon>Embryophyta</taxon>
        <taxon>Tracheophyta</taxon>
        <taxon>Spermatophyta</taxon>
        <taxon>Magnoliopsida</taxon>
        <taxon>eudicotyledons</taxon>
        <taxon>Gunneridae</taxon>
        <taxon>Pentapetalae</taxon>
        <taxon>rosids</taxon>
        <taxon>malvids</taxon>
        <taxon>Brassicales</taxon>
        <taxon>Brassicaceae</taxon>
        <taxon>Brassiceae</taxon>
        <taxon>Brassica</taxon>
    </lineage>
</organism>
<reference evidence="3 4" key="1">
    <citation type="journal article" date="2020" name="BMC Genomics">
        <title>Intraspecific diversification of the crop wild relative Brassica cretica Lam. using demographic model selection.</title>
        <authorList>
            <person name="Kioukis A."/>
            <person name="Michalopoulou V.A."/>
            <person name="Briers L."/>
            <person name="Pirintsos S."/>
            <person name="Studholme D.J."/>
            <person name="Pavlidis P."/>
            <person name="Sarris P.F."/>
        </authorList>
    </citation>
    <scope>NUCLEOTIDE SEQUENCE [LARGE SCALE GENOMIC DNA]</scope>
    <source>
        <strain evidence="4">cv. PFS-1207/04</strain>
    </source>
</reference>
<dbReference type="InterPro" id="IPR002156">
    <property type="entry name" value="RNaseH_domain"/>
</dbReference>
<evidence type="ECO:0000313" key="4">
    <source>
        <dbReference type="Proteomes" id="UP000266723"/>
    </source>
</evidence>
<evidence type="ECO:0000313" key="3">
    <source>
        <dbReference type="EMBL" id="KAF3562035.1"/>
    </source>
</evidence>
<evidence type="ECO:0000259" key="2">
    <source>
        <dbReference type="Pfam" id="PF13456"/>
    </source>
</evidence>
<dbReference type="CDD" id="cd06222">
    <property type="entry name" value="RNase_H_like"/>
    <property type="match status" value="1"/>
</dbReference>
<comment type="caution">
    <text evidence="3">The sequence shown here is derived from an EMBL/GenBank/DDBJ whole genome shotgun (WGS) entry which is preliminary data.</text>
</comment>
<feature type="region of interest" description="Disordered" evidence="1">
    <location>
        <begin position="147"/>
        <end position="177"/>
    </location>
</feature>
<protein>
    <recommendedName>
        <fullName evidence="2">RNase H type-1 domain-containing protein</fullName>
    </recommendedName>
</protein>
<proteinExistence type="predicted"/>
<feature type="compositionally biased region" description="Basic and acidic residues" evidence="1">
    <location>
        <begin position="163"/>
        <end position="177"/>
    </location>
</feature>